<dbReference type="InterPro" id="IPR026906">
    <property type="entry name" value="LRR_5"/>
</dbReference>
<reference evidence="2" key="1">
    <citation type="submission" date="2006-10" db="EMBL/GenBank/DDBJ databases">
        <authorList>
            <person name="Amadeo P."/>
            <person name="Zhao Q."/>
            <person name="Wortman J."/>
            <person name="Fraser-Liggett C."/>
            <person name="Carlton J."/>
        </authorList>
    </citation>
    <scope>NUCLEOTIDE SEQUENCE</scope>
    <source>
        <strain evidence="2">G3</strain>
    </source>
</reference>
<keyword evidence="1" id="KW-0472">Membrane</keyword>
<sequence>MYQLPKIVSYEKIIINSDMEISDYLNFKSFNAEEISITTNSQLIIRKGSFPDMENLKKLYIQSNSLVFEEGSIVNCKRLVDFKPKADEIVDFNANAIKNIRIEKFLIESNYYLNIGSFSDCSRLEQIELAEGTVAFTAGYFINCRRLKTVKTLCKGDDCMIYQDKSYLLKKINTSNLLEIVNSSELLFVNRGTKVAYVKNPFDLYSFTSLDSYSLKFYYDVPWDKLKEVCKVSDLRYIFGKNLTPPNRNQFKCNEKGCYVYCDKIEMHEEVSTPMPTIDIKLKDSAVESDNKKIKYSESSIITQIFTETLTQKAIVVASETLDENGSIINTESTSYIIEGTYMNVEVVAQTLILIEFKENGDTTKSQISNGQLLALICGECVIAFLVAFLGLFLYRRSHDKSDSEEEYSENEMEMEDDIGHVIYSDDERIISDEEIERINVL</sequence>
<evidence type="ECO:0000256" key="1">
    <source>
        <dbReference type="SAM" id="Phobius"/>
    </source>
</evidence>
<dbReference type="AlphaFoldDB" id="A2F998"/>
<protein>
    <recommendedName>
        <fullName evidence="4">Surface antigen BspA-like</fullName>
    </recommendedName>
</protein>
<name>A2F998_TRIV3</name>
<gene>
    <name evidence="2" type="ORF">TVAG_270060</name>
</gene>
<evidence type="ECO:0008006" key="4">
    <source>
        <dbReference type="Google" id="ProtNLM"/>
    </source>
</evidence>
<dbReference type="EMBL" id="DS113672">
    <property type="protein sequence ID" value="EAX98521.1"/>
    <property type="molecule type" value="Genomic_DNA"/>
</dbReference>
<keyword evidence="1" id="KW-0812">Transmembrane</keyword>
<dbReference type="SMR" id="A2F998"/>
<organism evidence="2 3">
    <name type="scientific">Trichomonas vaginalis (strain ATCC PRA-98 / G3)</name>
    <dbReference type="NCBI Taxonomy" id="412133"/>
    <lineage>
        <taxon>Eukaryota</taxon>
        <taxon>Metamonada</taxon>
        <taxon>Parabasalia</taxon>
        <taxon>Trichomonadida</taxon>
        <taxon>Trichomonadidae</taxon>
        <taxon>Trichomonas</taxon>
    </lineage>
</organism>
<keyword evidence="1" id="KW-1133">Transmembrane helix</keyword>
<proteinExistence type="predicted"/>
<dbReference type="VEuPathDB" id="TrichDB:TVAGG3_0321900"/>
<dbReference type="RefSeq" id="XP_001311451.1">
    <property type="nucleotide sequence ID" value="XM_001311450.1"/>
</dbReference>
<dbReference type="KEGG" id="tva:4756319"/>
<evidence type="ECO:0000313" key="3">
    <source>
        <dbReference type="Proteomes" id="UP000001542"/>
    </source>
</evidence>
<dbReference type="InParanoid" id="A2F998"/>
<dbReference type="Proteomes" id="UP000001542">
    <property type="component" value="Unassembled WGS sequence"/>
</dbReference>
<feature type="transmembrane region" description="Helical" evidence="1">
    <location>
        <begin position="373"/>
        <end position="395"/>
    </location>
</feature>
<accession>A2F998</accession>
<evidence type="ECO:0000313" key="2">
    <source>
        <dbReference type="EMBL" id="EAX98521.1"/>
    </source>
</evidence>
<reference evidence="2" key="2">
    <citation type="journal article" date="2007" name="Science">
        <title>Draft genome sequence of the sexually transmitted pathogen Trichomonas vaginalis.</title>
        <authorList>
            <person name="Carlton J.M."/>
            <person name="Hirt R.P."/>
            <person name="Silva J.C."/>
            <person name="Delcher A.L."/>
            <person name="Schatz M."/>
            <person name="Zhao Q."/>
            <person name="Wortman J.R."/>
            <person name="Bidwell S.L."/>
            <person name="Alsmark U.C.M."/>
            <person name="Besteiro S."/>
            <person name="Sicheritz-Ponten T."/>
            <person name="Noel C.J."/>
            <person name="Dacks J.B."/>
            <person name="Foster P.G."/>
            <person name="Simillion C."/>
            <person name="Van de Peer Y."/>
            <person name="Miranda-Saavedra D."/>
            <person name="Barton G.J."/>
            <person name="Westrop G.D."/>
            <person name="Mueller S."/>
            <person name="Dessi D."/>
            <person name="Fiori P.L."/>
            <person name="Ren Q."/>
            <person name="Paulsen I."/>
            <person name="Zhang H."/>
            <person name="Bastida-Corcuera F.D."/>
            <person name="Simoes-Barbosa A."/>
            <person name="Brown M.T."/>
            <person name="Hayes R.D."/>
            <person name="Mukherjee M."/>
            <person name="Okumura C.Y."/>
            <person name="Schneider R."/>
            <person name="Smith A.J."/>
            <person name="Vanacova S."/>
            <person name="Villalvazo M."/>
            <person name="Haas B.J."/>
            <person name="Pertea M."/>
            <person name="Feldblyum T.V."/>
            <person name="Utterback T.R."/>
            <person name="Shu C.L."/>
            <person name="Osoegawa K."/>
            <person name="de Jong P.J."/>
            <person name="Hrdy I."/>
            <person name="Horvathova L."/>
            <person name="Zubacova Z."/>
            <person name="Dolezal P."/>
            <person name="Malik S.B."/>
            <person name="Logsdon J.M. Jr."/>
            <person name="Henze K."/>
            <person name="Gupta A."/>
            <person name="Wang C.C."/>
            <person name="Dunne R.L."/>
            <person name="Upcroft J.A."/>
            <person name="Upcroft P."/>
            <person name="White O."/>
            <person name="Salzberg S.L."/>
            <person name="Tang P."/>
            <person name="Chiu C.-H."/>
            <person name="Lee Y.-S."/>
            <person name="Embley T.M."/>
            <person name="Coombs G.H."/>
            <person name="Mottram J.C."/>
            <person name="Tachezy J."/>
            <person name="Fraser-Liggett C.M."/>
            <person name="Johnson P.J."/>
        </authorList>
    </citation>
    <scope>NUCLEOTIDE SEQUENCE [LARGE SCALE GENOMIC DNA]</scope>
    <source>
        <strain evidence="2">G3</strain>
    </source>
</reference>
<dbReference type="VEuPathDB" id="TrichDB:TVAG_270060"/>
<dbReference type="Pfam" id="PF13306">
    <property type="entry name" value="LRR_5"/>
    <property type="match status" value="1"/>
</dbReference>
<dbReference type="InterPro" id="IPR032675">
    <property type="entry name" value="LRR_dom_sf"/>
</dbReference>
<dbReference type="SUPFAM" id="SSF52058">
    <property type="entry name" value="L domain-like"/>
    <property type="match status" value="1"/>
</dbReference>
<keyword evidence="3" id="KW-1185">Reference proteome</keyword>
<dbReference type="Gene3D" id="3.80.10.10">
    <property type="entry name" value="Ribonuclease Inhibitor"/>
    <property type="match status" value="1"/>
</dbReference>